<feature type="compositionally biased region" description="Polar residues" evidence="1">
    <location>
        <begin position="477"/>
        <end position="491"/>
    </location>
</feature>
<feature type="compositionally biased region" description="Polar residues" evidence="1">
    <location>
        <begin position="256"/>
        <end position="269"/>
    </location>
</feature>
<dbReference type="OrthoDB" id="8401023at2759"/>
<dbReference type="GeneID" id="115390307"/>
<feature type="compositionally biased region" description="Basic and acidic residues" evidence="1">
    <location>
        <begin position="354"/>
        <end position="368"/>
    </location>
</feature>
<evidence type="ECO:0000313" key="2">
    <source>
        <dbReference type="Ensembl" id="ENSSFAP00005004123.1"/>
    </source>
</evidence>
<organism evidence="2 3">
    <name type="scientific">Salarias fasciatus</name>
    <name type="common">Jewelled blenny</name>
    <name type="synonym">Blennius fasciatus</name>
    <dbReference type="NCBI Taxonomy" id="181472"/>
    <lineage>
        <taxon>Eukaryota</taxon>
        <taxon>Metazoa</taxon>
        <taxon>Chordata</taxon>
        <taxon>Craniata</taxon>
        <taxon>Vertebrata</taxon>
        <taxon>Euteleostomi</taxon>
        <taxon>Actinopterygii</taxon>
        <taxon>Neopterygii</taxon>
        <taxon>Teleostei</taxon>
        <taxon>Neoteleostei</taxon>
        <taxon>Acanthomorphata</taxon>
        <taxon>Ovalentaria</taxon>
        <taxon>Blenniimorphae</taxon>
        <taxon>Blenniiformes</taxon>
        <taxon>Blennioidei</taxon>
        <taxon>Blenniidae</taxon>
        <taxon>Salariinae</taxon>
        <taxon>Salarias</taxon>
    </lineage>
</organism>
<feature type="compositionally biased region" description="Polar residues" evidence="1">
    <location>
        <begin position="585"/>
        <end position="603"/>
    </location>
</feature>
<feature type="region of interest" description="Disordered" evidence="1">
    <location>
        <begin position="256"/>
        <end position="324"/>
    </location>
</feature>
<evidence type="ECO:0000256" key="1">
    <source>
        <dbReference type="SAM" id="MobiDB-lite"/>
    </source>
</evidence>
<reference evidence="2" key="3">
    <citation type="submission" date="2025-09" db="UniProtKB">
        <authorList>
            <consortium name="Ensembl"/>
        </authorList>
    </citation>
    <scope>IDENTIFICATION</scope>
</reference>
<dbReference type="Proteomes" id="UP000472267">
    <property type="component" value="Chromosome 6"/>
</dbReference>
<gene>
    <name evidence="2" type="primary">LOC115390307</name>
</gene>
<feature type="compositionally biased region" description="Polar residues" evidence="1">
    <location>
        <begin position="498"/>
        <end position="526"/>
    </location>
</feature>
<protein>
    <submittedName>
        <fullName evidence="2">Uncharacterized LOC115390307</fullName>
    </submittedName>
</protein>
<dbReference type="Ensembl" id="ENSSFAT00005004404.1">
    <property type="protein sequence ID" value="ENSSFAP00005004123.1"/>
    <property type="gene ID" value="ENSSFAG00005002778.1"/>
</dbReference>
<feature type="compositionally biased region" description="Basic and acidic residues" evidence="1">
    <location>
        <begin position="105"/>
        <end position="151"/>
    </location>
</feature>
<name>A0A672FCX7_SALFA</name>
<sequence>MYSRRPEHGDRRWRHRDQRDDGWEERREPHKGFLQDSCHRYGADRRSDSPQRPYSRDRDRRSPLRRPVSSPVWDASETNMSRCPDDEKSHHRYQSEPQRTTYRQPADRLGRDFKKAPPQKIDFKYRETHQDSRHRYRLQEFENQPRHDGVTYRRPSPSHRERARSQERPRSQERYSKISVKSRTASDSSAAPSYQQDRHPAGQLWQNGSSEQPHEGGVTARQANAPVKEQTTGFQRFLDVLNKGVNMETLKKIVTQSTTDAAPQPSCDQPSGAVDQPRTPRHISPANSRTPPGRRSLSPTRGLQSEEEAAAPAKTALTVEDEKKCRQMRDVLQAIGLDLGFEELGQMSHRIQERLYGRKDGDPVHRVGGESGSRPPPSPRRRSGSSSSRSSFTPLPREYSAQTDAPELEPTPQAQYRRHSQSQDGQYHQDSGSQDRQYLRDSGSQEGEYNQDSGSQGGQYRLDSGSQQVQYHRDSGSQEGQYRQYSTTQEGQYRLDPGTQQGQYRLDPGTQQGQFQLDPGTQQGQYQLDPGSQGGQFQLDPGSQGGQFRLDPGSQGGQFQLDPGSQGGQFRLDPGSQGGQFQLDPGTQQGQFQLDPGTQQGQFQLDPGTQGGQYRLASGSQVVETCESAFAVSCAPSVPPPAPVMPPFPPAMCPPLLHPPLLSPPPPMMPHVIPGMLPQRLPFPPLPAALGLSSPSLPSAPSLNAAQRAKAVPRQRCLQVIQTKPG</sequence>
<dbReference type="InParanoid" id="A0A672FCX7"/>
<feature type="region of interest" description="Disordered" evidence="1">
    <location>
        <begin position="1"/>
        <end position="227"/>
    </location>
</feature>
<evidence type="ECO:0000313" key="3">
    <source>
        <dbReference type="Proteomes" id="UP000472267"/>
    </source>
</evidence>
<reference evidence="2" key="2">
    <citation type="submission" date="2025-08" db="UniProtKB">
        <authorList>
            <consortium name="Ensembl"/>
        </authorList>
    </citation>
    <scope>IDENTIFICATION</scope>
</reference>
<feature type="compositionally biased region" description="Polar residues" evidence="1">
    <location>
        <begin position="179"/>
        <end position="195"/>
    </location>
</feature>
<feature type="compositionally biased region" description="Basic and acidic residues" evidence="1">
    <location>
        <begin position="158"/>
        <end position="176"/>
    </location>
</feature>
<dbReference type="AlphaFoldDB" id="A0A672FCX7"/>
<feature type="compositionally biased region" description="Basic and acidic residues" evidence="1">
    <location>
        <begin position="1"/>
        <end position="10"/>
    </location>
</feature>
<feature type="region of interest" description="Disordered" evidence="1">
    <location>
        <begin position="354"/>
        <end position="614"/>
    </location>
</feature>
<accession>A0A672FCX7</accession>
<proteinExistence type="predicted"/>
<feature type="compositionally biased region" description="Polar residues" evidence="1">
    <location>
        <begin position="422"/>
        <end position="454"/>
    </location>
</feature>
<dbReference type="RefSeq" id="XP_029949972.1">
    <property type="nucleotide sequence ID" value="XM_030094112.1"/>
</dbReference>
<reference evidence="2" key="1">
    <citation type="submission" date="2019-06" db="EMBL/GenBank/DDBJ databases">
        <authorList>
            <consortium name="Wellcome Sanger Institute Data Sharing"/>
        </authorList>
    </citation>
    <scope>NUCLEOTIDE SEQUENCE [LARGE SCALE GENOMIC DNA]</scope>
</reference>
<keyword evidence="3" id="KW-1185">Reference proteome</keyword>
<feature type="compositionally biased region" description="Basic and acidic residues" evidence="1">
    <location>
        <begin position="17"/>
        <end position="62"/>
    </location>
</feature>